<evidence type="ECO:0000256" key="2">
    <source>
        <dbReference type="ARBA" id="ARBA00022723"/>
    </source>
</evidence>
<keyword evidence="1" id="KW-0645">Protease</keyword>
<accession>X1RZM4</accession>
<dbReference type="AlphaFoldDB" id="X1RZM4"/>
<sequence length="165" mass="19094">MRLKILIYMNNQSSKIEEIIRNTNKKFIEEDLTNFLKISSFTLNKEAIIEAKDFIISYISDFCEDIKEIEGEINPLLLAKVKGKIKDSLLIYMMYDTQPVNKEYKWISNPFGAEVTQLPKPLDRLGNCLIARGAYNSKTPLLCFLNVVKILKEEKKLPISLLLLF</sequence>
<dbReference type="EMBL" id="BARW01011322">
    <property type="protein sequence ID" value="GAI86088.1"/>
    <property type="molecule type" value="Genomic_DNA"/>
</dbReference>
<reference evidence="4" key="1">
    <citation type="journal article" date="2014" name="Front. Microbiol.">
        <title>High frequency of phylogenetically diverse reductive dehalogenase-homologous genes in deep subseafloor sedimentary metagenomes.</title>
        <authorList>
            <person name="Kawai M."/>
            <person name="Futagami T."/>
            <person name="Toyoda A."/>
            <person name="Takaki Y."/>
            <person name="Nishi S."/>
            <person name="Hori S."/>
            <person name="Arai W."/>
            <person name="Tsubouchi T."/>
            <person name="Morono Y."/>
            <person name="Uchiyama I."/>
            <person name="Ito T."/>
            <person name="Fujiyama A."/>
            <person name="Inagaki F."/>
            <person name="Takami H."/>
        </authorList>
    </citation>
    <scope>NUCLEOTIDE SEQUENCE</scope>
    <source>
        <strain evidence="4">Expedition CK06-06</strain>
    </source>
</reference>
<keyword evidence="2" id="KW-0479">Metal-binding</keyword>
<dbReference type="GO" id="GO:0006508">
    <property type="term" value="P:proteolysis"/>
    <property type="evidence" value="ECO:0007669"/>
    <property type="project" value="UniProtKB-KW"/>
</dbReference>
<dbReference type="GO" id="GO:0008233">
    <property type="term" value="F:peptidase activity"/>
    <property type="evidence" value="ECO:0007669"/>
    <property type="project" value="UniProtKB-KW"/>
</dbReference>
<organism evidence="4">
    <name type="scientific">marine sediment metagenome</name>
    <dbReference type="NCBI Taxonomy" id="412755"/>
    <lineage>
        <taxon>unclassified sequences</taxon>
        <taxon>metagenomes</taxon>
        <taxon>ecological metagenomes</taxon>
    </lineage>
</organism>
<dbReference type="PANTHER" id="PTHR43270">
    <property type="entry name" value="BETA-ALA-HIS DIPEPTIDASE"/>
    <property type="match status" value="1"/>
</dbReference>
<evidence type="ECO:0000256" key="1">
    <source>
        <dbReference type="ARBA" id="ARBA00022670"/>
    </source>
</evidence>
<feature type="non-terminal residue" evidence="4">
    <location>
        <position position="165"/>
    </location>
</feature>
<keyword evidence="3" id="KW-0378">Hydrolase</keyword>
<gene>
    <name evidence="4" type="ORF">S12H4_21878</name>
</gene>
<dbReference type="SUPFAM" id="SSF53187">
    <property type="entry name" value="Zn-dependent exopeptidases"/>
    <property type="match status" value="1"/>
</dbReference>
<dbReference type="PANTHER" id="PTHR43270:SF8">
    <property type="entry name" value="DI- AND TRIPEPTIDASE DUG2-RELATED"/>
    <property type="match status" value="1"/>
</dbReference>
<dbReference type="InterPro" id="IPR051458">
    <property type="entry name" value="Cyt/Met_Dipeptidase"/>
</dbReference>
<protein>
    <submittedName>
        <fullName evidence="4">Uncharacterized protein</fullName>
    </submittedName>
</protein>
<name>X1RZM4_9ZZZZ</name>
<comment type="caution">
    <text evidence="4">The sequence shown here is derived from an EMBL/GenBank/DDBJ whole genome shotgun (WGS) entry which is preliminary data.</text>
</comment>
<evidence type="ECO:0000256" key="3">
    <source>
        <dbReference type="ARBA" id="ARBA00022801"/>
    </source>
</evidence>
<dbReference type="Gene3D" id="3.40.630.10">
    <property type="entry name" value="Zn peptidases"/>
    <property type="match status" value="1"/>
</dbReference>
<dbReference type="GO" id="GO:0046872">
    <property type="term" value="F:metal ion binding"/>
    <property type="evidence" value="ECO:0007669"/>
    <property type="project" value="UniProtKB-KW"/>
</dbReference>
<evidence type="ECO:0000313" key="4">
    <source>
        <dbReference type="EMBL" id="GAI86088.1"/>
    </source>
</evidence>
<proteinExistence type="predicted"/>